<feature type="domain" description="AB hydrolase-1" evidence="1">
    <location>
        <begin position="180"/>
        <end position="307"/>
    </location>
</feature>
<dbReference type="InterPro" id="IPR000073">
    <property type="entry name" value="AB_hydrolase_1"/>
</dbReference>
<dbReference type="OrthoDB" id="869379at2"/>
<keyword evidence="3" id="KW-1185">Reference proteome</keyword>
<dbReference type="PANTHER" id="PTHR11440">
    <property type="entry name" value="LECITHIN-CHOLESTEROL ACYLTRANSFERASE-RELATED"/>
    <property type="match status" value="1"/>
</dbReference>
<dbReference type="InterPro" id="IPR029058">
    <property type="entry name" value="AB_hydrolase_fold"/>
</dbReference>
<proteinExistence type="predicted"/>
<protein>
    <recommendedName>
        <fullName evidence="1">AB hydrolase-1 domain-containing protein</fullName>
    </recommendedName>
</protein>
<dbReference type="AlphaFoldDB" id="A0A345PA03"/>
<dbReference type="Proteomes" id="UP000253940">
    <property type="component" value="Chromosome"/>
</dbReference>
<gene>
    <name evidence="2" type="ORF">HYN46_15465</name>
</gene>
<reference evidence="2 3" key="1">
    <citation type="submission" date="2018-07" db="EMBL/GenBank/DDBJ databases">
        <title>Genome sequencing of Moraxellaceae gen. HYN0046.</title>
        <authorList>
            <person name="Kim M."/>
            <person name="Yi H."/>
        </authorList>
    </citation>
    <scope>NUCLEOTIDE SEQUENCE [LARGE SCALE GENOMIC DNA]</scope>
    <source>
        <strain evidence="2 3">HYN0046</strain>
    </source>
</reference>
<dbReference type="SUPFAM" id="SSF53474">
    <property type="entry name" value="alpha/beta-Hydrolases"/>
    <property type="match status" value="1"/>
</dbReference>
<dbReference type="Gene3D" id="3.40.50.1820">
    <property type="entry name" value="alpha/beta hydrolase"/>
    <property type="match status" value="1"/>
</dbReference>
<organism evidence="2 3">
    <name type="scientific">Aquirhabdus parva</name>
    <dbReference type="NCBI Taxonomy" id="2283318"/>
    <lineage>
        <taxon>Bacteria</taxon>
        <taxon>Pseudomonadati</taxon>
        <taxon>Pseudomonadota</taxon>
        <taxon>Gammaproteobacteria</taxon>
        <taxon>Moraxellales</taxon>
        <taxon>Moraxellaceae</taxon>
        <taxon>Aquirhabdus</taxon>
    </lineage>
</organism>
<evidence type="ECO:0000313" key="2">
    <source>
        <dbReference type="EMBL" id="AXI04112.1"/>
    </source>
</evidence>
<dbReference type="KEGG" id="mbah:HYN46_15465"/>
<name>A0A345PA03_9GAMM</name>
<dbReference type="EMBL" id="CP031222">
    <property type="protein sequence ID" value="AXI04112.1"/>
    <property type="molecule type" value="Genomic_DNA"/>
</dbReference>
<dbReference type="Pfam" id="PF12697">
    <property type="entry name" value="Abhydrolase_6"/>
    <property type="match status" value="1"/>
</dbReference>
<accession>A0A345PA03</accession>
<evidence type="ECO:0000313" key="3">
    <source>
        <dbReference type="Proteomes" id="UP000253940"/>
    </source>
</evidence>
<evidence type="ECO:0000259" key="1">
    <source>
        <dbReference type="Pfam" id="PF12697"/>
    </source>
</evidence>
<sequence length="434" mass="48365">MCFVSCIKKALTLCMAQPKLVYKCSLKDIIMNAPALIPQEQQSPNPYRGALNIAGAVLHLAMRSAQEVTHLAAEVHSTITDMPAPLNQTHRANPRRAPLAYRIVASSFALLARFSHLLTTQQTEFNQLPTLRSQAALNGVCGDKLEAWASPFALTLTLRGERGRLMDAAEWASPSEKGHVLFLHGLCHNDLEWQQSAHHQVFYQELEAAGYRVAWLRYNTGRAIHVNGQALAELLEQYFADHGQPLWLIGHSMGGLLIRSASHWAETHQHRWLNRLSHAAYLGSPHLGAPWEVVGNKLNNILGITPYTRPFMRLGDIRSRGIKDLRGAHITADQNMPPLVEGVNHLLLATAWSAAHTDNWIGDGIVPVSSALAQDAQGDRLHAPKLKRVLLNDIHHIAILDDVRVYQELRQWLGIEMNAKPQPPLLLAWHPQQP</sequence>